<name>C8VYN0_DESAS</name>
<evidence type="ECO:0000313" key="1">
    <source>
        <dbReference type="EMBL" id="ACV64751.1"/>
    </source>
</evidence>
<dbReference type="Proteomes" id="UP000002217">
    <property type="component" value="Chromosome"/>
</dbReference>
<dbReference type="KEGG" id="dae:Dtox_4076"/>
<gene>
    <name evidence="1" type="ordered locus">Dtox_4076</name>
</gene>
<organism evidence="1 2">
    <name type="scientific">Desulfofarcimen acetoxidans (strain ATCC 49208 / DSM 771 / KCTC 5769 / VKM B-1644 / 5575)</name>
    <name type="common">Desulfotomaculum acetoxidans</name>
    <dbReference type="NCBI Taxonomy" id="485916"/>
    <lineage>
        <taxon>Bacteria</taxon>
        <taxon>Bacillati</taxon>
        <taxon>Bacillota</taxon>
        <taxon>Clostridia</taxon>
        <taxon>Eubacteriales</taxon>
        <taxon>Peptococcaceae</taxon>
        <taxon>Desulfofarcimen</taxon>
    </lineage>
</organism>
<dbReference type="AlphaFoldDB" id="C8VYN0"/>
<sequence>MENNILPITTNMEGDMEAYFIATGFIDLLPLAIKLARQVGYGKGEIIEAICKVSDKFKIYPPTRNRTAWFRKVFVEKLDEARADIVRRNYLQNR</sequence>
<reference evidence="1 2" key="1">
    <citation type="journal article" date="2009" name="Stand. Genomic Sci.">
        <title>Complete genome sequence of Desulfotomaculum acetoxidans type strain (5575).</title>
        <authorList>
            <person name="Spring S."/>
            <person name="Lapidus A."/>
            <person name="Schroder M."/>
            <person name="Gleim D."/>
            <person name="Sims D."/>
            <person name="Meincke L."/>
            <person name="Glavina Del Rio T."/>
            <person name="Tice H."/>
            <person name="Copeland A."/>
            <person name="Cheng J.F."/>
            <person name="Lucas S."/>
            <person name="Chen F."/>
            <person name="Nolan M."/>
            <person name="Bruce D."/>
            <person name="Goodwin L."/>
            <person name="Pitluck S."/>
            <person name="Ivanova N."/>
            <person name="Mavromatis K."/>
            <person name="Mikhailova N."/>
            <person name="Pati A."/>
            <person name="Chen A."/>
            <person name="Palaniappan K."/>
            <person name="Land M."/>
            <person name="Hauser L."/>
            <person name="Chang Y.J."/>
            <person name="Jeffries C.D."/>
            <person name="Chain P."/>
            <person name="Saunders E."/>
            <person name="Brettin T."/>
            <person name="Detter J.C."/>
            <person name="Goker M."/>
            <person name="Bristow J."/>
            <person name="Eisen J.A."/>
            <person name="Markowitz V."/>
            <person name="Hugenholtz P."/>
            <person name="Kyrpides N.C."/>
            <person name="Klenk H.P."/>
            <person name="Han C."/>
        </authorList>
    </citation>
    <scope>NUCLEOTIDE SEQUENCE [LARGE SCALE GENOMIC DNA]</scope>
    <source>
        <strain evidence="2">ATCC 49208 / DSM 771 / VKM B-1644</strain>
    </source>
</reference>
<dbReference type="HOGENOM" id="CLU_182863_0_0_9"/>
<evidence type="ECO:0000313" key="2">
    <source>
        <dbReference type="Proteomes" id="UP000002217"/>
    </source>
</evidence>
<accession>C8VYN0</accession>
<proteinExistence type="predicted"/>
<dbReference type="EMBL" id="CP001720">
    <property type="protein sequence ID" value="ACV64751.1"/>
    <property type="molecule type" value="Genomic_DNA"/>
</dbReference>
<keyword evidence="2" id="KW-1185">Reference proteome</keyword>
<protein>
    <submittedName>
        <fullName evidence="1">Uncharacterized protein</fullName>
    </submittedName>
</protein>